<evidence type="ECO:0000313" key="1">
    <source>
        <dbReference type="EMBL" id="VEB44864.1"/>
    </source>
</evidence>
<sequence length="195" mass="21560">MVHHLQQHVIDVRMRLLDLVQQHHRVRMLVDGLGQLAALLEADIARRRADQARHRVALHVLGHVEADQLDAEDVGQLARQFGLADAGRAGEQEGADGLLRIAQAGAGHLDRAGEALDRLLLAEHHVLQIALQVLQHVLVVAGDRLRRNAGDLGDDLFDLRLVDHLLLPRLRQDLLRGAASSITSMALSGRWRSLM</sequence>
<accession>A0A447TIZ8</accession>
<evidence type="ECO:0000313" key="2">
    <source>
        <dbReference type="Proteomes" id="UP000275777"/>
    </source>
</evidence>
<dbReference type="Proteomes" id="UP000275777">
    <property type="component" value="Chromosome"/>
</dbReference>
<reference evidence="1 2" key="1">
    <citation type="submission" date="2018-12" db="EMBL/GenBank/DDBJ databases">
        <authorList>
            <consortium name="Pathogen Informatics"/>
        </authorList>
    </citation>
    <scope>NUCLEOTIDE SEQUENCE [LARGE SCALE GENOMIC DNA]</scope>
    <source>
        <strain evidence="1 2">NCTC9695</strain>
    </source>
</reference>
<protein>
    <submittedName>
        <fullName evidence="1">Protein of uncharacterized function (DUF3170)</fullName>
    </submittedName>
</protein>
<proteinExistence type="predicted"/>
<gene>
    <name evidence="1" type="ORF">NCTC9695_05368</name>
</gene>
<dbReference type="EMBL" id="LR134182">
    <property type="protein sequence ID" value="VEB44864.1"/>
    <property type="molecule type" value="Genomic_DNA"/>
</dbReference>
<name>A0A447TIZ8_CHRVL</name>
<organism evidence="1 2">
    <name type="scientific">Chromobacterium violaceum</name>
    <dbReference type="NCBI Taxonomy" id="536"/>
    <lineage>
        <taxon>Bacteria</taxon>
        <taxon>Pseudomonadati</taxon>
        <taxon>Pseudomonadota</taxon>
        <taxon>Betaproteobacteria</taxon>
        <taxon>Neisseriales</taxon>
        <taxon>Chromobacteriaceae</taxon>
        <taxon>Chromobacterium</taxon>
    </lineage>
</organism>
<dbReference type="AntiFam" id="ANF00007">
    <property type="entry name" value="Shadow ORF (opposite clpB)"/>
</dbReference>
<dbReference type="AlphaFoldDB" id="A0A447TIZ8"/>